<sequence length="28" mass="3011">MGEHNPEREHEERLKGGSSASGVGAYLL</sequence>
<evidence type="ECO:0000313" key="3">
    <source>
        <dbReference type="Proteomes" id="UP000198928"/>
    </source>
</evidence>
<organism evidence="2 3">
    <name type="scientific">Streptomyces pini</name>
    <dbReference type="NCBI Taxonomy" id="1520580"/>
    <lineage>
        <taxon>Bacteria</taxon>
        <taxon>Bacillati</taxon>
        <taxon>Actinomycetota</taxon>
        <taxon>Actinomycetes</taxon>
        <taxon>Kitasatosporales</taxon>
        <taxon>Streptomycetaceae</taxon>
        <taxon>Streptomyces</taxon>
    </lineage>
</organism>
<keyword evidence="3" id="KW-1185">Reference proteome</keyword>
<feature type="region of interest" description="Disordered" evidence="1">
    <location>
        <begin position="1"/>
        <end position="28"/>
    </location>
</feature>
<evidence type="ECO:0000313" key="2">
    <source>
        <dbReference type="EMBL" id="SFM01399.1"/>
    </source>
</evidence>
<dbReference type="Proteomes" id="UP000198928">
    <property type="component" value="Unassembled WGS sequence"/>
</dbReference>
<feature type="compositionally biased region" description="Basic and acidic residues" evidence="1">
    <location>
        <begin position="1"/>
        <end position="15"/>
    </location>
</feature>
<proteinExistence type="predicted"/>
<accession>A0A1I4MDW8</accession>
<reference evidence="3" key="1">
    <citation type="submission" date="2016-10" db="EMBL/GenBank/DDBJ databases">
        <authorList>
            <person name="Varghese N."/>
            <person name="Submissions S."/>
        </authorList>
    </citation>
    <scope>NUCLEOTIDE SEQUENCE [LARGE SCALE GENOMIC DNA]</scope>
    <source>
        <strain evidence="3">PL19</strain>
    </source>
</reference>
<gene>
    <name evidence="2" type="ORF">SAMN05192584_1401</name>
</gene>
<dbReference type="EMBL" id="FOSG01000040">
    <property type="protein sequence ID" value="SFM01399.1"/>
    <property type="molecule type" value="Genomic_DNA"/>
</dbReference>
<name>A0A1I4MDW8_9ACTN</name>
<evidence type="ECO:0000256" key="1">
    <source>
        <dbReference type="SAM" id="MobiDB-lite"/>
    </source>
</evidence>
<dbReference type="AlphaFoldDB" id="A0A1I4MDW8"/>
<feature type="non-terminal residue" evidence="2">
    <location>
        <position position="28"/>
    </location>
</feature>
<protein>
    <submittedName>
        <fullName evidence="2">Uncharacterized protein</fullName>
    </submittedName>
</protein>